<sequence>MAINTLQMAQNFQTLLDQQMVVGATSGFMEVNAGEVKYNGGDTVKIPTLSVDGLANYDRDNGYNRGGVSLKYQDFKLTQDRGRKFLLDSMDVDESNFLATGTNVMTAFQKEQVIPEIDAYRYSKVAAYATQESRKTDSFTPDDTNIIKQLNKEIMEIEDLIGETGDLVIVMSARVQSILNEAAGKKGLLDVGNFTHGAYNTRVRIYNEIPIIGVPSARMKSQYVFNDGTTSGQEKGGFKADTGAKAINWLIMSRAAAIAVSKTDQMRIFDPNTTQQANAWSIDYRKFHDVWVPKNRLASVWANFGA</sequence>
<evidence type="ECO:0000313" key="1">
    <source>
        <dbReference type="EMBL" id="DAE10520.1"/>
    </source>
</evidence>
<dbReference type="EMBL" id="BK015513">
    <property type="protein sequence ID" value="DAE10520.1"/>
    <property type="molecule type" value="Genomic_DNA"/>
</dbReference>
<accession>A0A8S5PUT8</accession>
<organism evidence="1">
    <name type="scientific">Siphoviridae sp. ctJER10</name>
    <dbReference type="NCBI Taxonomy" id="2825430"/>
    <lineage>
        <taxon>Viruses</taxon>
        <taxon>Duplodnaviria</taxon>
        <taxon>Heunggongvirae</taxon>
        <taxon>Uroviricota</taxon>
        <taxon>Caudoviricetes</taxon>
    </lineage>
</organism>
<name>A0A8S5PUT8_9CAUD</name>
<proteinExistence type="predicted"/>
<reference evidence="1" key="1">
    <citation type="journal article" date="2021" name="Proc. Natl. Acad. Sci. U.S.A.">
        <title>A Catalog of Tens of Thousands of Viruses from Human Metagenomes Reveals Hidden Associations with Chronic Diseases.</title>
        <authorList>
            <person name="Tisza M.J."/>
            <person name="Buck C.B."/>
        </authorList>
    </citation>
    <scope>NUCLEOTIDE SEQUENCE</scope>
    <source>
        <strain evidence="1">CtJER10</strain>
    </source>
</reference>
<protein>
    <submittedName>
        <fullName evidence="1">Major capsid protein</fullName>
    </submittedName>
</protein>